<comment type="caution">
    <text evidence="2">The sequence shown here is derived from an EMBL/GenBank/DDBJ whole genome shotgun (WGS) entry which is preliminary data.</text>
</comment>
<dbReference type="RefSeq" id="WP_006669067.1">
    <property type="nucleotide sequence ID" value="NZ_ABYK01000012.1"/>
</dbReference>
<dbReference type="Pfam" id="PF10111">
    <property type="entry name" value="Glyco_tranf_2_2"/>
    <property type="match status" value="1"/>
</dbReference>
<keyword evidence="2" id="KW-0808">Transferase</keyword>
<dbReference type="GO" id="GO:0016740">
    <property type="term" value="F:transferase activity"/>
    <property type="evidence" value="ECO:0007669"/>
    <property type="project" value="UniProtKB-KW"/>
</dbReference>
<proteinExistence type="predicted"/>
<dbReference type="CDD" id="cd00761">
    <property type="entry name" value="Glyco_tranf_GTA_type"/>
    <property type="match status" value="1"/>
</dbReference>
<name>B5W037_LIMMA</name>
<organism evidence="2 3">
    <name type="scientific">Limnospira maxima CS-328</name>
    <dbReference type="NCBI Taxonomy" id="513049"/>
    <lineage>
        <taxon>Bacteria</taxon>
        <taxon>Bacillati</taxon>
        <taxon>Cyanobacteriota</taxon>
        <taxon>Cyanophyceae</taxon>
        <taxon>Oscillatoriophycideae</taxon>
        <taxon>Oscillatoriales</taxon>
        <taxon>Sirenicapillariaceae</taxon>
        <taxon>Limnospira</taxon>
    </lineage>
</organism>
<dbReference type="InterPro" id="IPR029044">
    <property type="entry name" value="Nucleotide-diphossugar_trans"/>
</dbReference>
<dbReference type="PANTHER" id="PTHR43685">
    <property type="entry name" value="GLYCOSYLTRANSFERASE"/>
    <property type="match status" value="1"/>
</dbReference>
<dbReference type="Gene3D" id="3.90.550.10">
    <property type="entry name" value="Spore Coat Polysaccharide Biosynthesis Protein SpsA, Chain A"/>
    <property type="match status" value="1"/>
</dbReference>
<feature type="domain" description="Glycosyltransferase 2-like prokaryotic type" evidence="1">
    <location>
        <begin position="5"/>
        <end position="251"/>
    </location>
</feature>
<dbReference type="InterPro" id="IPR050834">
    <property type="entry name" value="Glycosyltransf_2"/>
</dbReference>
<evidence type="ECO:0000313" key="3">
    <source>
        <dbReference type="Proteomes" id="UP000004061"/>
    </source>
</evidence>
<dbReference type="SUPFAM" id="SSF53448">
    <property type="entry name" value="Nucleotide-diphospho-sugar transferases"/>
    <property type="match status" value="1"/>
</dbReference>
<sequence length="330" mass="37333">MPQISIIIPAYNADKTIKETIDSVINQTFKDFEIIIINDGSTDRTLDIISSIDDPRVQVFSYPNSGASVSRNRGFSKASAQYIAFLDADDLWTSDKLELQYAALEADPEASVAYSWTNYIDQYGEFLYPGFHQSYQGDVYSILLVKNFLENGSNPLITRHALSAIGGFDESLKGGQDWDLYLRLAAQYKFVCISQAQILYRISEHSISSNIERQESSCLLVLNKAFNNAPSSLKNLKKDSLSHLYSYLTFKSLESPLTRKKARIGARCFWMSIYHDPGLIKRRSRMMAIVFVKIIVGLMLPNGQAEPLLKFVKEFKGFFPTTHNSKNLSH</sequence>
<evidence type="ECO:0000259" key="1">
    <source>
        <dbReference type="Pfam" id="PF10111"/>
    </source>
</evidence>
<gene>
    <name evidence="2" type="ORF">AmaxDRAFT_2129</name>
</gene>
<dbReference type="AlphaFoldDB" id="B5W037"/>
<dbReference type="InterPro" id="IPR019290">
    <property type="entry name" value="GlycosylTrfase-like_prok"/>
</dbReference>
<evidence type="ECO:0000313" key="2">
    <source>
        <dbReference type="EMBL" id="EDZ95216.1"/>
    </source>
</evidence>
<dbReference type="EMBL" id="ABYK01000012">
    <property type="protein sequence ID" value="EDZ95216.1"/>
    <property type="molecule type" value="Genomic_DNA"/>
</dbReference>
<dbReference type="Proteomes" id="UP000004061">
    <property type="component" value="Unassembled WGS sequence"/>
</dbReference>
<keyword evidence="3" id="KW-1185">Reference proteome</keyword>
<accession>B5W037</accession>
<reference evidence="2 3" key="1">
    <citation type="journal article" date="2011" name="Appl. Environ. Microbiol.">
        <title>Contribution of a Sodium Ion Gradient to Energy Conservation during Fermentation in the Cyanobacterium Arthrospira (Spirulina) maxima CS-328.</title>
        <authorList>
            <person name="Carrieri D."/>
            <person name="Ananyev G."/>
            <person name="Lenz O."/>
            <person name="Bryant D.A."/>
            <person name="Dismukes G.C."/>
        </authorList>
    </citation>
    <scope>NUCLEOTIDE SEQUENCE [LARGE SCALE GENOMIC DNA]</scope>
    <source>
        <strain evidence="2 3">CS-328</strain>
    </source>
</reference>
<dbReference type="PANTHER" id="PTHR43685:SF11">
    <property type="entry name" value="GLYCOSYLTRANSFERASE TAGX-RELATED"/>
    <property type="match status" value="1"/>
</dbReference>
<protein>
    <submittedName>
        <fullName evidence="2">Glycosyl transferase family 2</fullName>
    </submittedName>
</protein>